<reference evidence="4" key="1">
    <citation type="submission" date="2021-01" db="EMBL/GenBank/DDBJ databases">
        <authorList>
            <consortium name="Genoscope - CEA"/>
            <person name="William W."/>
        </authorList>
    </citation>
    <scope>NUCLEOTIDE SEQUENCE</scope>
</reference>
<dbReference type="CDD" id="cd04047">
    <property type="entry name" value="C2B_Copine"/>
    <property type="match status" value="1"/>
</dbReference>
<gene>
    <name evidence="4" type="ORF">POCTA_138.1.T0530019</name>
</gene>
<feature type="compositionally biased region" description="Low complexity" evidence="2">
    <location>
        <begin position="625"/>
        <end position="662"/>
    </location>
</feature>
<feature type="compositionally biased region" description="Low complexity" evidence="2">
    <location>
        <begin position="712"/>
        <end position="722"/>
    </location>
</feature>
<dbReference type="FunFam" id="2.60.40.150:FF:000409">
    <property type="entry name" value="Uncharacterized protein"/>
    <property type="match status" value="1"/>
</dbReference>
<evidence type="ECO:0000256" key="1">
    <source>
        <dbReference type="ARBA" id="ARBA00022737"/>
    </source>
</evidence>
<dbReference type="CDD" id="cd04048">
    <property type="entry name" value="C2A_Copine"/>
    <property type="match status" value="1"/>
</dbReference>
<feature type="compositionally biased region" description="Pro residues" evidence="2">
    <location>
        <begin position="578"/>
        <end position="610"/>
    </location>
</feature>
<dbReference type="EMBL" id="CAJJDP010000053">
    <property type="protein sequence ID" value="CAD8169068.1"/>
    <property type="molecule type" value="Genomic_DNA"/>
</dbReference>
<dbReference type="OMA" id="AHDSHSK"/>
<name>A0A8S1UVA0_PAROT</name>
<keyword evidence="5" id="KW-1185">Reference proteome</keyword>
<evidence type="ECO:0000259" key="3">
    <source>
        <dbReference type="PROSITE" id="PS50004"/>
    </source>
</evidence>
<dbReference type="InterPro" id="IPR000008">
    <property type="entry name" value="C2_dom"/>
</dbReference>
<accession>A0A8S1UVA0</accession>
<dbReference type="PANTHER" id="PTHR10857">
    <property type="entry name" value="COPINE"/>
    <property type="match status" value="1"/>
</dbReference>
<dbReference type="FunFam" id="2.60.40.150:FF:000351">
    <property type="entry name" value="Copine-A"/>
    <property type="match status" value="1"/>
</dbReference>
<dbReference type="SMART" id="SM00239">
    <property type="entry name" value="C2"/>
    <property type="match status" value="2"/>
</dbReference>
<sequence>MNDLYGRSASIMESQQKLELFISCRGLANMDTFSKSDPYVIMYVKRNNQWSEVGRTEIIQDNLNPNFAKTFIIEYYFECQQPLKFVCNDDDGNGKFDFIGSAETTLANIAGARDQLLMLNLSNGHKKTGVLVVRADQVRMINDKIIMQISADNIPNTRFLPWHSTSPFFRLYRIRKDTNQQLLVYESEPLKSTLKPFWKRVDIQSQKLCNGDYFMPIKIEVWDYRSSGNHEHVCSTEFSVDELQGKHMFKKMLSDKNKKLSGSICFNEFKLIEKPSFLDYLQSGTQINLIAAIDFTASNQSPKNPSSLHYIDDQYHRMNQYQQALLSVGEILLNYDHDKKVPIFGFGCKPRLHNLNTPQTLHCFPLNGNPQDPEVLQMDGIMQAYNYAVRNVQFDGPTYFNPIIQESMRIAQTCKDMGTNTYFVLFILTDGEIHDMKQTIDSIVASSHLPLSIIIVGVGDADFTNMSILDDDDGNLHDSFGRRTQRDLVQFVPFNQFKNNPELLAKNVLQELPDQLVDYMLLVGRKPGPKNLINLGQFDINQYSQQYGLQQQIMQPNQQPQQQQSVPQIPQQSSFTNIPPPQQYQQPPPPSQYQQPPPPQQFQQPPPPYTQPQQIYPPQQPPYPSQQLSQYPNQQQSSYPQQQQIYPPPNYQQQQQGYPPQQAGFQSKFIQGLANTNFLGQHINDAQQQQLNQQMPQFQYPPQEPENPIGMQPQPNQYQQAKQPPPYVPDNPYGL</sequence>
<evidence type="ECO:0000313" key="4">
    <source>
        <dbReference type="EMBL" id="CAD8169068.1"/>
    </source>
</evidence>
<dbReference type="AlphaFoldDB" id="A0A8S1UVA0"/>
<organism evidence="4 5">
    <name type="scientific">Paramecium octaurelia</name>
    <dbReference type="NCBI Taxonomy" id="43137"/>
    <lineage>
        <taxon>Eukaryota</taxon>
        <taxon>Sar</taxon>
        <taxon>Alveolata</taxon>
        <taxon>Ciliophora</taxon>
        <taxon>Intramacronucleata</taxon>
        <taxon>Oligohymenophorea</taxon>
        <taxon>Peniculida</taxon>
        <taxon>Parameciidae</taxon>
        <taxon>Paramecium</taxon>
    </lineage>
</organism>
<dbReference type="InterPro" id="IPR002035">
    <property type="entry name" value="VWF_A"/>
</dbReference>
<dbReference type="PANTHER" id="PTHR10857:SF106">
    <property type="entry name" value="C2 DOMAIN-CONTAINING PROTEIN"/>
    <property type="match status" value="1"/>
</dbReference>
<dbReference type="OrthoDB" id="5855668at2759"/>
<dbReference type="PROSITE" id="PS50004">
    <property type="entry name" value="C2"/>
    <property type="match status" value="2"/>
</dbReference>
<dbReference type="Pfam" id="PF00168">
    <property type="entry name" value="C2"/>
    <property type="match status" value="2"/>
</dbReference>
<feature type="compositionally biased region" description="Low complexity" evidence="2">
    <location>
        <begin position="687"/>
        <end position="698"/>
    </location>
</feature>
<comment type="caution">
    <text evidence="4">The sequence shown here is derived from an EMBL/GenBank/DDBJ whole genome shotgun (WGS) entry which is preliminary data.</text>
</comment>
<feature type="domain" description="C2" evidence="3">
    <location>
        <begin position="1"/>
        <end position="119"/>
    </location>
</feature>
<dbReference type="GO" id="GO:0005544">
    <property type="term" value="F:calcium-dependent phospholipid binding"/>
    <property type="evidence" value="ECO:0007669"/>
    <property type="project" value="InterPro"/>
</dbReference>
<dbReference type="GO" id="GO:0071277">
    <property type="term" value="P:cellular response to calcium ion"/>
    <property type="evidence" value="ECO:0007669"/>
    <property type="project" value="TreeGrafter"/>
</dbReference>
<proteinExistence type="predicted"/>
<evidence type="ECO:0000313" key="5">
    <source>
        <dbReference type="Proteomes" id="UP000683925"/>
    </source>
</evidence>
<dbReference type="Pfam" id="PF07002">
    <property type="entry name" value="Copine"/>
    <property type="match status" value="1"/>
</dbReference>
<evidence type="ECO:0000256" key="2">
    <source>
        <dbReference type="SAM" id="MobiDB-lite"/>
    </source>
</evidence>
<feature type="region of interest" description="Disordered" evidence="2">
    <location>
        <begin position="551"/>
        <end position="735"/>
    </location>
</feature>
<dbReference type="SMART" id="SM00327">
    <property type="entry name" value="VWA"/>
    <property type="match status" value="1"/>
</dbReference>
<protein>
    <recommendedName>
        <fullName evidence="3">C2 domain-containing protein</fullName>
    </recommendedName>
</protein>
<dbReference type="Proteomes" id="UP000683925">
    <property type="component" value="Unassembled WGS sequence"/>
</dbReference>
<dbReference type="GO" id="GO:0005886">
    <property type="term" value="C:plasma membrane"/>
    <property type="evidence" value="ECO:0007669"/>
    <property type="project" value="TreeGrafter"/>
</dbReference>
<feature type="compositionally biased region" description="Low complexity" evidence="2">
    <location>
        <begin position="551"/>
        <end position="572"/>
    </location>
</feature>
<feature type="domain" description="C2" evidence="3">
    <location>
        <begin position="125"/>
        <end position="253"/>
    </location>
</feature>
<keyword evidence="1" id="KW-0677">Repeat</keyword>
<feature type="compositionally biased region" description="Polar residues" evidence="2">
    <location>
        <begin position="663"/>
        <end position="679"/>
    </location>
</feature>
<dbReference type="InterPro" id="IPR037768">
    <property type="entry name" value="C2B_Copine"/>
</dbReference>
<dbReference type="InterPro" id="IPR010734">
    <property type="entry name" value="Copine_C"/>
</dbReference>
<dbReference type="InterPro" id="IPR045052">
    <property type="entry name" value="Copine"/>
</dbReference>